<dbReference type="InterPro" id="IPR006948">
    <property type="entry name" value="Alliinase_C"/>
</dbReference>
<dbReference type="Pfam" id="PF04864">
    <property type="entry name" value="Alliinase_C"/>
    <property type="match status" value="2"/>
</dbReference>
<gene>
    <name evidence="5" type="ORF">PHAVU_003G098600g</name>
</gene>
<organism evidence="5 6">
    <name type="scientific">Phaseolus vulgaris</name>
    <name type="common">Kidney bean</name>
    <name type="synonym">French bean</name>
    <dbReference type="NCBI Taxonomy" id="3885"/>
    <lineage>
        <taxon>Eukaryota</taxon>
        <taxon>Viridiplantae</taxon>
        <taxon>Streptophyta</taxon>
        <taxon>Embryophyta</taxon>
        <taxon>Tracheophyta</taxon>
        <taxon>Spermatophyta</taxon>
        <taxon>Magnoliopsida</taxon>
        <taxon>eudicotyledons</taxon>
        <taxon>Gunneridae</taxon>
        <taxon>Pentapetalae</taxon>
        <taxon>rosids</taxon>
        <taxon>fabids</taxon>
        <taxon>Fabales</taxon>
        <taxon>Fabaceae</taxon>
        <taxon>Papilionoideae</taxon>
        <taxon>50 kb inversion clade</taxon>
        <taxon>NPAAA clade</taxon>
        <taxon>indigoferoid/millettioid clade</taxon>
        <taxon>Phaseoleae</taxon>
        <taxon>Phaseolus</taxon>
    </lineage>
</organism>
<evidence type="ECO:0000313" key="6">
    <source>
        <dbReference type="Proteomes" id="UP000000226"/>
    </source>
</evidence>
<keyword evidence="3" id="KW-0663">Pyridoxal phosphate</keyword>
<evidence type="ECO:0000313" key="5">
    <source>
        <dbReference type="EMBL" id="ESW26196.1"/>
    </source>
</evidence>
<accession>V7CBD8</accession>
<reference evidence="6" key="1">
    <citation type="journal article" date="2014" name="Nat. Genet.">
        <title>A reference genome for common bean and genome-wide analysis of dual domestications.</title>
        <authorList>
            <person name="Schmutz J."/>
            <person name="McClean P.E."/>
            <person name="Mamidi S."/>
            <person name="Wu G.A."/>
            <person name="Cannon S.B."/>
            <person name="Grimwood J."/>
            <person name="Jenkins J."/>
            <person name="Shu S."/>
            <person name="Song Q."/>
            <person name="Chavarro C."/>
            <person name="Torres-Torres M."/>
            <person name="Geffroy V."/>
            <person name="Moghaddam S.M."/>
            <person name="Gao D."/>
            <person name="Abernathy B."/>
            <person name="Barry K."/>
            <person name="Blair M."/>
            <person name="Brick M.A."/>
            <person name="Chovatia M."/>
            <person name="Gepts P."/>
            <person name="Goodstein D.M."/>
            <person name="Gonzales M."/>
            <person name="Hellsten U."/>
            <person name="Hyten D.L."/>
            <person name="Jia G."/>
            <person name="Kelly J.D."/>
            <person name="Kudrna D."/>
            <person name="Lee R."/>
            <person name="Richard M.M."/>
            <person name="Miklas P.N."/>
            <person name="Osorno J.M."/>
            <person name="Rodrigues J."/>
            <person name="Thareau V."/>
            <person name="Urrea C.A."/>
            <person name="Wang M."/>
            <person name="Yu Y."/>
            <person name="Zhang M."/>
            <person name="Wing R.A."/>
            <person name="Cregan P.B."/>
            <person name="Rokhsar D.S."/>
            <person name="Jackson S.A."/>
        </authorList>
    </citation>
    <scope>NUCLEOTIDE SEQUENCE [LARGE SCALE GENOMIC DNA]</scope>
    <source>
        <strain evidence="6">cv. G19833</strain>
    </source>
</reference>
<dbReference type="SUPFAM" id="SSF53383">
    <property type="entry name" value="PLP-dependent transferases"/>
    <property type="match status" value="1"/>
</dbReference>
<feature type="domain" description="Alliinase C-terminal" evidence="4">
    <location>
        <begin position="137"/>
        <end position="262"/>
    </location>
</feature>
<dbReference type="EMBL" id="CM002290">
    <property type="protein sequence ID" value="ESW26196.1"/>
    <property type="molecule type" value="Genomic_DNA"/>
</dbReference>
<dbReference type="GO" id="GO:0016846">
    <property type="term" value="F:carbon-sulfur lyase activity"/>
    <property type="evidence" value="ECO:0007669"/>
    <property type="project" value="InterPro"/>
</dbReference>
<dbReference type="GO" id="GO:0008483">
    <property type="term" value="F:transaminase activity"/>
    <property type="evidence" value="ECO:0007669"/>
    <property type="project" value="TreeGrafter"/>
</dbReference>
<dbReference type="STRING" id="3885.V7CBD8"/>
<dbReference type="Gene3D" id="3.90.1150.10">
    <property type="entry name" value="Aspartate Aminotransferase, domain 1"/>
    <property type="match status" value="1"/>
</dbReference>
<dbReference type="InterPro" id="IPR015424">
    <property type="entry name" value="PyrdxlP-dep_Trfase"/>
</dbReference>
<keyword evidence="6" id="KW-1185">Reference proteome</keyword>
<dbReference type="Gramene" id="ESW26196">
    <property type="protein sequence ID" value="ESW26196"/>
    <property type="gene ID" value="PHAVU_003G098600g"/>
</dbReference>
<comment type="subunit">
    <text evidence="2">Homodimer.</text>
</comment>
<evidence type="ECO:0000256" key="2">
    <source>
        <dbReference type="ARBA" id="ARBA00011738"/>
    </source>
</evidence>
<evidence type="ECO:0000256" key="3">
    <source>
        <dbReference type="ARBA" id="ARBA00022898"/>
    </source>
</evidence>
<dbReference type="Gene3D" id="3.40.640.10">
    <property type="entry name" value="Type I PLP-dependent aspartate aminotransferase-like (Major domain)"/>
    <property type="match status" value="2"/>
</dbReference>
<name>V7CBD8_PHAVU</name>
<dbReference type="Proteomes" id="UP000000226">
    <property type="component" value="Chromosome 3"/>
</dbReference>
<dbReference type="AlphaFoldDB" id="V7CBD8"/>
<dbReference type="OrthoDB" id="2020362at2759"/>
<dbReference type="PANTHER" id="PTHR43795:SF20">
    <property type="entry name" value="TRYPTOPHAN AMINOTRANSFERASE-RELATED PROTEIN 3"/>
    <property type="match status" value="1"/>
</dbReference>
<feature type="domain" description="Alliinase C-terminal" evidence="4">
    <location>
        <begin position="2"/>
        <end position="128"/>
    </location>
</feature>
<proteinExistence type="inferred from homology"/>
<protein>
    <recommendedName>
        <fullName evidence="4">Alliinase C-terminal domain-containing protein</fullName>
    </recommendedName>
</protein>
<dbReference type="InterPro" id="IPR050478">
    <property type="entry name" value="Ethylene_sulfur-biosynth"/>
</dbReference>
<dbReference type="PANTHER" id="PTHR43795">
    <property type="entry name" value="BIFUNCTIONAL ASPARTATE AMINOTRANSFERASE AND GLUTAMATE/ASPARTATE-PREPHENATE AMINOTRANSFERASE-RELATED"/>
    <property type="match status" value="1"/>
</dbReference>
<comment type="similarity">
    <text evidence="1">Belongs to the alliinase family.</text>
</comment>
<evidence type="ECO:0000259" key="4">
    <source>
        <dbReference type="Pfam" id="PF04864"/>
    </source>
</evidence>
<sequence>MGYTYSDGSYISQLLVDLIQKLHGIVGNAITEGKYFVFGSGLTQLLNAVVYALSPDTSVLPLAKVLATPPLYPVYRTHSQFFNARSFSYEGSTSSRINNTVSNSTFIEFVTSPSNPDGKLTKGVLKSHRPCWEPIWTVYEKMLTYLDMNTMGVSRGAQLRAFMLLDVVFEEDDGKQIFKFAYSTMRHHWRKLKETISKLKRFSLQKLSTKYCTLFKRERDISPAYAWLKCEREEDKNCYETLEATGINGRTGSIYTDDDHYVLPV</sequence>
<dbReference type="InterPro" id="IPR015422">
    <property type="entry name" value="PyrdxlP-dep_Trfase_small"/>
</dbReference>
<dbReference type="SMR" id="V7CBD8"/>
<evidence type="ECO:0000256" key="1">
    <source>
        <dbReference type="ARBA" id="ARBA00006312"/>
    </source>
</evidence>
<dbReference type="GO" id="GO:0006520">
    <property type="term" value="P:amino acid metabolic process"/>
    <property type="evidence" value="ECO:0007669"/>
    <property type="project" value="TreeGrafter"/>
</dbReference>
<dbReference type="InterPro" id="IPR015421">
    <property type="entry name" value="PyrdxlP-dep_Trfase_major"/>
</dbReference>